<dbReference type="Gene3D" id="3.40.50.300">
    <property type="entry name" value="P-loop containing nucleotide triphosphate hydrolases"/>
    <property type="match status" value="1"/>
</dbReference>
<dbReference type="GO" id="GO:0010507">
    <property type="term" value="P:negative regulation of autophagy"/>
    <property type="evidence" value="ECO:0007669"/>
    <property type="project" value="TreeGrafter"/>
</dbReference>
<dbReference type="SUPFAM" id="SSF52540">
    <property type="entry name" value="P-loop containing nucleoside triphosphate hydrolases"/>
    <property type="match status" value="1"/>
</dbReference>
<proteinExistence type="inferred from homology"/>
<dbReference type="GeneID" id="63801100"/>
<accession>A0A1Y1WJL2</accession>
<dbReference type="GO" id="GO:0009267">
    <property type="term" value="P:cellular response to starvation"/>
    <property type="evidence" value="ECO:0007669"/>
    <property type="project" value="TreeGrafter"/>
</dbReference>
<dbReference type="STRING" id="61395.A0A1Y1WJL2"/>
<dbReference type="EMBL" id="MCFD01000024">
    <property type="protein sequence ID" value="ORX65629.1"/>
    <property type="molecule type" value="Genomic_DNA"/>
</dbReference>
<dbReference type="GO" id="GO:0005525">
    <property type="term" value="F:GTP binding"/>
    <property type="evidence" value="ECO:0007669"/>
    <property type="project" value="UniProtKB-UniRule"/>
</dbReference>
<evidence type="ECO:0000256" key="2">
    <source>
        <dbReference type="ARBA" id="ARBA00022741"/>
    </source>
</evidence>
<evidence type="ECO:0000256" key="4">
    <source>
        <dbReference type="RuleBase" id="RU367014"/>
    </source>
</evidence>
<dbReference type="PANTHER" id="PTHR11259:SF2">
    <property type="entry name" value="GH16429P"/>
    <property type="match status" value="1"/>
</dbReference>
<evidence type="ECO:0000313" key="7">
    <source>
        <dbReference type="Proteomes" id="UP000193922"/>
    </source>
</evidence>
<evidence type="ECO:0000256" key="1">
    <source>
        <dbReference type="ARBA" id="ARBA00007756"/>
    </source>
</evidence>
<dbReference type="GO" id="GO:0005634">
    <property type="term" value="C:nucleus"/>
    <property type="evidence" value="ECO:0007669"/>
    <property type="project" value="TreeGrafter"/>
</dbReference>
<dbReference type="GO" id="GO:1990131">
    <property type="term" value="C:Gtr1-Gtr2 GTPase complex"/>
    <property type="evidence" value="ECO:0007669"/>
    <property type="project" value="UniProtKB-UniRule"/>
</dbReference>
<organism evidence="6 7">
    <name type="scientific">Linderina pennispora</name>
    <dbReference type="NCBI Taxonomy" id="61395"/>
    <lineage>
        <taxon>Eukaryota</taxon>
        <taxon>Fungi</taxon>
        <taxon>Fungi incertae sedis</taxon>
        <taxon>Zoopagomycota</taxon>
        <taxon>Kickxellomycotina</taxon>
        <taxon>Kickxellomycetes</taxon>
        <taxon>Kickxellales</taxon>
        <taxon>Kickxellaceae</taxon>
        <taxon>Linderina</taxon>
    </lineage>
</organism>
<keyword evidence="3 4" id="KW-0342">GTP-binding</keyword>
<name>A0A1Y1WJL2_9FUNG</name>
<dbReference type="AlphaFoldDB" id="A0A1Y1WJL2"/>
<dbReference type="Pfam" id="PF04670">
    <property type="entry name" value="Gtr1_RagA"/>
    <property type="match status" value="1"/>
</dbReference>
<dbReference type="RefSeq" id="XP_040746634.1">
    <property type="nucleotide sequence ID" value="XM_040884452.1"/>
</dbReference>
<gene>
    <name evidence="6" type="ORF">DL89DRAFT_220419</name>
    <name evidence="5" type="ORF">DL89DRAFT_227447</name>
</gene>
<dbReference type="Gene3D" id="3.30.450.190">
    <property type="match status" value="1"/>
</dbReference>
<comment type="caution">
    <text evidence="6">The sequence shown here is derived from an EMBL/GenBank/DDBJ whole genome shotgun (WGS) entry which is preliminary data.</text>
</comment>
<dbReference type="InterPro" id="IPR027417">
    <property type="entry name" value="P-loop_NTPase"/>
</dbReference>
<dbReference type="GO" id="GO:1904263">
    <property type="term" value="P:positive regulation of TORC1 signaling"/>
    <property type="evidence" value="ECO:0007669"/>
    <property type="project" value="TreeGrafter"/>
</dbReference>
<dbReference type="EMBL" id="MCFD01000002">
    <property type="protein sequence ID" value="ORX73294.1"/>
    <property type="molecule type" value="Genomic_DNA"/>
</dbReference>
<dbReference type="PANTHER" id="PTHR11259">
    <property type="entry name" value="RAS-RELATED GTP BINDING RAG/GTR YEAST"/>
    <property type="match status" value="1"/>
</dbReference>
<dbReference type="OrthoDB" id="26136at2759"/>
<reference evidence="6 7" key="1">
    <citation type="submission" date="2016-07" db="EMBL/GenBank/DDBJ databases">
        <title>Pervasive Adenine N6-methylation of Active Genes in Fungi.</title>
        <authorList>
            <consortium name="DOE Joint Genome Institute"/>
            <person name="Mondo S.J."/>
            <person name="Dannebaum R.O."/>
            <person name="Kuo R.C."/>
            <person name="Labutti K."/>
            <person name="Haridas S."/>
            <person name="Kuo A."/>
            <person name="Salamov A."/>
            <person name="Ahrendt S.R."/>
            <person name="Lipzen A."/>
            <person name="Sullivan W."/>
            <person name="Andreopoulos W.B."/>
            <person name="Clum A."/>
            <person name="Lindquist E."/>
            <person name="Daum C."/>
            <person name="Ramamoorthy G.K."/>
            <person name="Gryganskyi A."/>
            <person name="Culley D."/>
            <person name="Magnuson J.K."/>
            <person name="James T.Y."/>
            <person name="O'Malley M.A."/>
            <person name="Stajich J.E."/>
            <person name="Spatafora J.W."/>
            <person name="Visel A."/>
            <person name="Grigoriev I.V."/>
        </authorList>
    </citation>
    <scope>NUCLEOTIDE SEQUENCE [LARGE SCALE GENOMIC DNA]</scope>
    <source>
        <strain evidence="6 7">ATCC 12442</strain>
    </source>
</reference>
<comment type="similarity">
    <text evidence="1 4">Belongs to the GTR/RAG GTP-binding protein family.</text>
</comment>
<protein>
    <recommendedName>
        <fullName evidence="4">GTP-binding protein</fullName>
    </recommendedName>
</protein>
<keyword evidence="7" id="KW-1185">Reference proteome</keyword>
<dbReference type="InterPro" id="IPR006762">
    <property type="entry name" value="Gtr1_RagA"/>
</dbReference>
<dbReference type="Proteomes" id="UP000193922">
    <property type="component" value="Unassembled WGS sequence"/>
</dbReference>
<keyword evidence="2 4" id="KW-0547">Nucleotide-binding</keyword>
<dbReference type="GO" id="GO:0003924">
    <property type="term" value="F:GTPase activity"/>
    <property type="evidence" value="ECO:0007669"/>
    <property type="project" value="UniProtKB-UniRule"/>
</dbReference>
<comment type="subunit">
    <text evidence="4">Component of the GSE complex.</text>
</comment>
<comment type="function">
    <text evidence="4">GTPase involved in activation of the TORC1 signaling pathway, which promotes growth and represses autophagy in nutrient-rich conditions.</text>
</comment>
<evidence type="ECO:0000313" key="5">
    <source>
        <dbReference type="EMBL" id="ORX65629.1"/>
    </source>
</evidence>
<evidence type="ECO:0000256" key="3">
    <source>
        <dbReference type="ARBA" id="ARBA00023134"/>
    </source>
</evidence>
<evidence type="ECO:0000313" key="6">
    <source>
        <dbReference type="EMBL" id="ORX73294.1"/>
    </source>
</evidence>
<sequence length="323" mass="35874">MSDTDLTQGSQLSEPLADRRILVMGMPRSGKTCIMQLIFEDKNPYDLMDQLIPPTMVRTAYDMISGITVYDFPGIEDLADVGGPDPEIFVGPNTSLVYVIDAQNEAGKSLAELLALIRVALAANPALPVNVFIHKIDGLSEELKMETQQGIQQRVLKNMGFESLDSSNVQFFLTTVFTETIREAMSRVSLRMVPRCDYLESLLNSFCSKSSLDKVFLLDVRSKIYLATDSSPTDPQLYQFACKTIDTIGDISMLCAGLGPERDDEVVMQRTVVTMDTNMRLFMYQVNLELSLLCLGPSAVVKQQSLLEFNAAKVAKAIRQILQ</sequence>